<dbReference type="InterPro" id="IPR006214">
    <property type="entry name" value="Bax_inhibitor_1-related"/>
</dbReference>
<evidence type="ECO:0000256" key="4">
    <source>
        <dbReference type="ARBA" id="ARBA00023136"/>
    </source>
</evidence>
<keyword evidence="2 5" id="KW-0812">Transmembrane</keyword>
<sequence length="235" mass="26398">MDSELGYSNFESAFADDVIRKGFIRKVYSILMVQLSITFGIVAMFLYIEPVQHYMATSGDWLIYTCMAMTFVVMIVLACCEDVRRQFPTNMILLMVFTVCEGLLLGSICSTYDSWEVLMAAGICIVVTLAITLFAFQTKIDFTVMTGLMLVAVVVLLIFGIFAIIFNDRIVNLVYASLGALIFAGYLVIDTQLMIGGKHKYSLSPEEYVFAALNLYLDIINLFLYLLMIIKNAQN</sequence>
<dbReference type="CDD" id="cd10428">
    <property type="entry name" value="LFG_like"/>
    <property type="match status" value="1"/>
</dbReference>
<feature type="transmembrane region" description="Helical" evidence="5">
    <location>
        <begin position="148"/>
        <end position="166"/>
    </location>
</feature>
<evidence type="ECO:0000256" key="3">
    <source>
        <dbReference type="ARBA" id="ARBA00022989"/>
    </source>
</evidence>
<keyword evidence="3 5" id="KW-1133">Transmembrane helix</keyword>
<evidence type="ECO:0000256" key="1">
    <source>
        <dbReference type="ARBA" id="ARBA00004141"/>
    </source>
</evidence>
<feature type="transmembrane region" description="Helical" evidence="5">
    <location>
        <begin position="27"/>
        <end position="49"/>
    </location>
</feature>
<comment type="subcellular location">
    <subcellularLocation>
        <location evidence="1">Membrane</location>
        <topology evidence="1">Multi-pass membrane protein</topology>
    </subcellularLocation>
</comment>
<evidence type="ECO:0000256" key="5">
    <source>
        <dbReference type="RuleBase" id="RU004379"/>
    </source>
</evidence>
<organism evidence="6 7">
    <name type="scientific">Priapulus caudatus</name>
    <name type="common">Priapulid worm</name>
    <dbReference type="NCBI Taxonomy" id="37621"/>
    <lineage>
        <taxon>Eukaryota</taxon>
        <taxon>Metazoa</taxon>
        <taxon>Ecdysozoa</taxon>
        <taxon>Scalidophora</taxon>
        <taxon>Priapulida</taxon>
        <taxon>Priapulimorpha</taxon>
        <taxon>Priapulimorphida</taxon>
        <taxon>Priapulidae</taxon>
        <taxon>Priapulus</taxon>
    </lineage>
</organism>
<evidence type="ECO:0000256" key="2">
    <source>
        <dbReference type="ARBA" id="ARBA00022692"/>
    </source>
</evidence>
<feature type="transmembrane region" description="Helical" evidence="5">
    <location>
        <begin position="61"/>
        <end position="80"/>
    </location>
</feature>
<dbReference type="RefSeq" id="XP_014672396.1">
    <property type="nucleotide sequence ID" value="XM_014816910.1"/>
</dbReference>
<dbReference type="GeneID" id="106812903"/>
<dbReference type="PANTHER" id="PTHR23291">
    <property type="entry name" value="BAX INHIBITOR-RELATED"/>
    <property type="match status" value="1"/>
</dbReference>
<feature type="transmembrane region" description="Helical" evidence="5">
    <location>
        <begin position="172"/>
        <end position="189"/>
    </location>
</feature>
<reference evidence="7" key="1">
    <citation type="submission" date="2025-08" db="UniProtKB">
        <authorList>
            <consortium name="RefSeq"/>
        </authorList>
    </citation>
    <scope>IDENTIFICATION</scope>
</reference>
<gene>
    <name evidence="7" type="primary">LOC106812903</name>
</gene>
<dbReference type="PANTHER" id="PTHR23291:SF47">
    <property type="entry name" value="TRANSMEMBRANE BAX INHIBITOR MOTIF CONTAINING 7"/>
    <property type="match status" value="1"/>
</dbReference>
<feature type="transmembrane region" description="Helical" evidence="5">
    <location>
        <begin position="118"/>
        <end position="136"/>
    </location>
</feature>
<evidence type="ECO:0000313" key="7">
    <source>
        <dbReference type="RefSeq" id="XP_014672396.1"/>
    </source>
</evidence>
<keyword evidence="6" id="KW-1185">Reference proteome</keyword>
<dbReference type="Pfam" id="PF01027">
    <property type="entry name" value="Bax1-I"/>
    <property type="match status" value="1"/>
</dbReference>
<feature type="transmembrane region" description="Helical" evidence="5">
    <location>
        <begin position="209"/>
        <end position="230"/>
    </location>
</feature>
<accession>A0ABM1EJM5</accession>
<proteinExistence type="inferred from homology"/>
<evidence type="ECO:0000313" key="6">
    <source>
        <dbReference type="Proteomes" id="UP000695022"/>
    </source>
</evidence>
<dbReference type="Proteomes" id="UP000695022">
    <property type="component" value="Unplaced"/>
</dbReference>
<feature type="transmembrane region" description="Helical" evidence="5">
    <location>
        <begin position="92"/>
        <end position="112"/>
    </location>
</feature>
<keyword evidence="4 5" id="KW-0472">Membrane</keyword>
<comment type="similarity">
    <text evidence="5">Belongs to the BI1 family.</text>
</comment>
<name>A0ABM1EJM5_PRICU</name>
<protein>
    <submittedName>
        <fullName evidence="7">Protein lifeguard 1-like</fullName>
    </submittedName>
</protein>